<comment type="subcellular location">
    <subcellularLocation>
        <location evidence="2">Cytoplasm</location>
    </subcellularLocation>
</comment>
<keyword evidence="4" id="KW-0963">Cytoplasm</keyword>
<dbReference type="Gene3D" id="1.10.460.10">
    <property type="entry name" value="Topoisomerase I, domain 2"/>
    <property type="match status" value="1"/>
</dbReference>
<dbReference type="PANTHER" id="PTHR43505:SF1">
    <property type="entry name" value="REVERSE GYRASE"/>
    <property type="match status" value="1"/>
</dbReference>
<dbReference type="Gene3D" id="3.40.50.140">
    <property type="match status" value="1"/>
</dbReference>
<accession>A0A2H5XDU1</accession>
<keyword evidence="8 17" id="KW-0862">Zinc</keyword>
<dbReference type="SMART" id="SM00436">
    <property type="entry name" value="TOP1Bc"/>
    <property type="match status" value="1"/>
</dbReference>
<evidence type="ECO:0000256" key="10">
    <source>
        <dbReference type="ARBA" id="ARBA00022842"/>
    </source>
</evidence>
<evidence type="ECO:0000256" key="14">
    <source>
        <dbReference type="ARBA" id="ARBA00043976"/>
    </source>
</evidence>
<evidence type="ECO:0000256" key="12">
    <source>
        <dbReference type="ARBA" id="ARBA00023125"/>
    </source>
</evidence>
<dbReference type="InterPro" id="IPR034142">
    <property type="entry name" value="TOPRIM_RevGyr"/>
</dbReference>
<gene>
    <name evidence="23" type="primary">rgy</name>
    <name evidence="23" type="ORF">HRbin17_01871</name>
</gene>
<dbReference type="GO" id="GO:0006265">
    <property type="term" value="P:DNA topological change"/>
    <property type="evidence" value="ECO:0007669"/>
    <property type="project" value="InterPro"/>
</dbReference>
<evidence type="ECO:0000256" key="1">
    <source>
        <dbReference type="ARBA" id="ARBA00001946"/>
    </source>
</evidence>
<organism evidence="23 24">
    <name type="scientific">Candidatus Fervidibacter japonicus</name>
    <dbReference type="NCBI Taxonomy" id="2035412"/>
    <lineage>
        <taxon>Bacteria</taxon>
        <taxon>Candidatus Fervidibacterota</taxon>
        <taxon>Candidatus Fervidibacter</taxon>
    </lineage>
</organism>
<evidence type="ECO:0000256" key="5">
    <source>
        <dbReference type="ARBA" id="ARBA00022723"/>
    </source>
</evidence>
<dbReference type="PANTHER" id="PTHR43505">
    <property type="entry name" value="REVERSE GYRASE"/>
    <property type="match status" value="1"/>
</dbReference>
<comment type="cofactor">
    <cofactor evidence="1">
        <name>Mg(2+)</name>
        <dbReference type="ChEBI" id="CHEBI:18420"/>
    </cofactor>
</comment>
<dbReference type="SMART" id="SM00493">
    <property type="entry name" value="TOPRIM"/>
    <property type="match status" value="1"/>
</dbReference>
<feature type="domain" description="Topo IA-type catalytic" evidence="22">
    <location>
        <begin position="782"/>
        <end position="1178"/>
    </location>
</feature>
<sequence length="1179" mass="133182">MSSFATFRRLCPNCGGDISAERLEAGWACENCLPDRAVSTSSAPSGLCDFLRQRGNLHHYRWVCYLQDTERAFAAFFRRHLGVDLWALQRVWARRVLLGESFALIAPTGVGKTTFGIAMAHFLPGTAYIVVPTRLLVEQVAERCRAFGTKKVVAYLGRTRERKAIETGDYEVLITTSMFLATSFDLLNGRTFDFVFVDDVDALLKSGRNVDKVLKLLGFTDADIDAAWKERRGAQTAPLVPDEGEEEAEEAEMDEVFGEAGEDEGSEETPSVLRPASRPKGVLVVSSATLRPRTKRVLLFRALLGFEVVPVRVTVRNVCDAVQWVRDVNDAKRQLVRWVERFGKGGIVFVSGELGRDGVADIVAWLQRHKISAVAYDELVANSDQLQAFQRGDIAVAVGIAIPTNALVRGIDLPETVRYAIFMDVPKMTFPLTATDDPRSFVPLLLALREVSDDKARIDAYLSTMRRYRFWRSDQPRPKRVQEIADYLRQQFADEGVLAKLEIAETVALHRQDGQLFITLGDAASYLQASGRTSRLFAGGISRGISLILAWDKKAFHSLQRRLRLFYDEVEFADAEQVDWDAELHKVDDDRRRIRQLQAGEVVDRVHPEMRTTLVIVESPNKARTIAHFFGTPQRRVLNGLSVWEVTTGDRLLAVTASLGHIFDLVEREGLHGVLQRDGFFVPVYSTIKSCPQCGEQTTEDACACGKPPERDKMTLIHALQRVAVQFDEIVIATDPDAEGEKIGYDLMAALKPFNPNIVRAEFHEVTRRAFLQALRSPRQMERNLVKAQMTRRILDRWVGFELSRRLWQVFHRHDLSAGRVQTPVLGWVIERTDLARQKKARITVQCASASRNEITVQLSFEHDDLHFARQLFERLEQARITVTDAGEETVNPPPPYNTGTLLAEAGSFASATSVMDALQDLFERGVITYHRTDSVRVSDAGIRVAQELLERLQAAGDFQPRSYGAEGAHECIRPTRPLTDDDLRLWLSAGRIALDNPKLALRLYGLIVRRFLASQMKPASVRKAKVTLQLGDWQHEWEVIAEVLDDGFHRIAPLRVQPVAADMRVVGKQMRTVSKVLPFTQGSLIEEMRRRGLGRPSTYAKIVQTLLERGYVVERNGFLFVTELGRQVYRWLRSRYPEFADEALTRELEEQSDRIEAGELDYQAVLRQLRHSRLFADS</sequence>
<dbReference type="Pfam" id="PF17915">
    <property type="entry name" value="zf_Rg"/>
    <property type="match status" value="1"/>
</dbReference>
<comment type="similarity">
    <text evidence="14">In the N-terminal section; belongs to the DEAD box helicase family. DDVD subfamily.</text>
</comment>
<dbReference type="PROSITE" id="PS50880">
    <property type="entry name" value="TOPRIM"/>
    <property type="match status" value="1"/>
</dbReference>
<dbReference type="SUPFAM" id="SSF52540">
    <property type="entry name" value="P-loop containing nucleoside triphosphate hydrolases"/>
    <property type="match status" value="2"/>
</dbReference>
<dbReference type="InterPro" id="IPR013824">
    <property type="entry name" value="Topo_IA_cen_sub1"/>
</dbReference>
<dbReference type="InterPro" id="IPR003593">
    <property type="entry name" value="AAA+_ATPase"/>
</dbReference>
<evidence type="ECO:0000313" key="23">
    <source>
        <dbReference type="EMBL" id="GBC99349.1"/>
    </source>
</evidence>
<evidence type="ECO:0000256" key="8">
    <source>
        <dbReference type="ARBA" id="ARBA00022833"/>
    </source>
</evidence>
<dbReference type="Proteomes" id="UP000236173">
    <property type="component" value="Unassembled WGS sequence"/>
</dbReference>
<dbReference type="CDD" id="cd18798">
    <property type="entry name" value="SF2_C_reverse_gyrase"/>
    <property type="match status" value="1"/>
</dbReference>
<keyword evidence="6 17" id="KW-0547">Nucleotide-binding</keyword>
<dbReference type="InterPro" id="IPR006171">
    <property type="entry name" value="TOPRIM_dom"/>
</dbReference>
<feature type="domain" description="RG N-terminal-type" evidence="21">
    <location>
        <begin position="1"/>
        <end position="40"/>
    </location>
</feature>
<dbReference type="GO" id="GO:0008270">
    <property type="term" value="F:zinc ion binding"/>
    <property type="evidence" value="ECO:0007669"/>
    <property type="project" value="UniProtKB-KW"/>
</dbReference>
<feature type="compositionally biased region" description="Acidic residues" evidence="18">
    <location>
        <begin position="242"/>
        <end position="267"/>
    </location>
</feature>
<dbReference type="CDD" id="cd00186">
    <property type="entry name" value="TOP1Ac"/>
    <property type="match status" value="1"/>
</dbReference>
<dbReference type="InterPro" id="IPR023405">
    <property type="entry name" value="Topo_IA_core_domain"/>
</dbReference>
<dbReference type="InterPro" id="IPR011545">
    <property type="entry name" value="DEAD/DEAH_box_helicase_dom"/>
</dbReference>
<dbReference type="Pfam" id="PF01131">
    <property type="entry name" value="Topoisom_bac"/>
    <property type="match status" value="1"/>
</dbReference>
<dbReference type="PRINTS" id="PR00417">
    <property type="entry name" value="PRTPISMRASEI"/>
</dbReference>
<dbReference type="InterPro" id="IPR005736">
    <property type="entry name" value="Reverse_gyrase"/>
</dbReference>
<evidence type="ECO:0000256" key="2">
    <source>
        <dbReference type="ARBA" id="ARBA00004496"/>
    </source>
</evidence>
<comment type="subunit">
    <text evidence="3">Monomer.</text>
</comment>
<evidence type="ECO:0000256" key="18">
    <source>
        <dbReference type="SAM" id="MobiDB-lite"/>
    </source>
</evidence>
<dbReference type="PROSITE" id="PS52036">
    <property type="entry name" value="ZF_RG_N"/>
    <property type="match status" value="1"/>
</dbReference>
<dbReference type="Pfam" id="PF01751">
    <property type="entry name" value="Toprim"/>
    <property type="match status" value="1"/>
</dbReference>
<reference evidence="24" key="1">
    <citation type="submission" date="2017-09" db="EMBL/GenBank/DDBJ databases">
        <title>Metaegenomics of thermophilic ammonia-oxidizing enrichment culture.</title>
        <authorList>
            <person name="Kato S."/>
            <person name="Suzuki K."/>
        </authorList>
    </citation>
    <scope>NUCLEOTIDE SEQUENCE [LARGE SCALE GENOMIC DNA]</scope>
</reference>
<evidence type="ECO:0000256" key="17">
    <source>
        <dbReference type="RuleBase" id="RU004026"/>
    </source>
</evidence>
<keyword evidence="7 16" id="KW-0863">Zinc-finger</keyword>
<keyword evidence="9 17" id="KW-0067">ATP-binding</keyword>
<dbReference type="Pfam" id="PF00270">
    <property type="entry name" value="DEAD"/>
    <property type="match status" value="1"/>
</dbReference>
<dbReference type="GO" id="GO:0003677">
    <property type="term" value="F:DNA binding"/>
    <property type="evidence" value="ECO:0007669"/>
    <property type="project" value="UniProtKB-KW"/>
</dbReference>
<dbReference type="SMART" id="SM00382">
    <property type="entry name" value="AAA"/>
    <property type="match status" value="1"/>
</dbReference>
<dbReference type="InterPro" id="IPR013497">
    <property type="entry name" value="Topo_IA_cen"/>
</dbReference>
<comment type="function">
    <text evidence="17">Modifies the topological state of DNA by introducing positive supercoils in an ATP-dependent process, increasing the linking number in steps of +1. Binds to single-stranded DNA, transiently cleaves and then rejoins the ends, introducing a positive supercoil in the process. The scissile phosphodiester is attacked by the catalytic tyrosine of the enzyme, resulting in the formation of a DNA-(5'-phosphotyrosyl)-enzyme intermediate. Involved in rewinding DNA strands in regions of the chromosome that have opened up to allow replication, transcription, DNA repair and/or for DNA protection.</text>
</comment>
<evidence type="ECO:0000256" key="7">
    <source>
        <dbReference type="ARBA" id="ARBA00022771"/>
    </source>
</evidence>
<keyword evidence="10" id="KW-0460">Magnesium</keyword>
<dbReference type="GO" id="GO:0005524">
    <property type="term" value="F:ATP binding"/>
    <property type="evidence" value="ECO:0007669"/>
    <property type="project" value="UniProtKB-KW"/>
</dbReference>
<dbReference type="PROSITE" id="PS52039">
    <property type="entry name" value="TOPO_IA_2"/>
    <property type="match status" value="1"/>
</dbReference>
<dbReference type="InterPro" id="IPR014001">
    <property type="entry name" value="Helicase_ATP-bd"/>
</dbReference>
<dbReference type="AlphaFoldDB" id="A0A2H5XDU1"/>
<dbReference type="SMART" id="SM00437">
    <property type="entry name" value="TOP1Ac"/>
    <property type="match status" value="1"/>
</dbReference>
<feature type="region of interest" description="Disordered" evidence="18">
    <location>
        <begin position="234"/>
        <end position="274"/>
    </location>
</feature>
<feature type="domain" description="Toprim" evidence="19">
    <location>
        <begin position="612"/>
        <end position="766"/>
    </location>
</feature>
<keyword evidence="5 17" id="KW-0479">Metal-binding</keyword>
<comment type="caution">
    <text evidence="23">The sequence shown here is derived from an EMBL/GenBank/DDBJ whole genome shotgun (WGS) entry which is preliminary data.</text>
</comment>
<protein>
    <recommendedName>
        <fullName evidence="17">Reverse gyrase</fullName>
    </recommendedName>
</protein>
<evidence type="ECO:0000259" key="22">
    <source>
        <dbReference type="PROSITE" id="PS52039"/>
    </source>
</evidence>
<dbReference type="GO" id="GO:0160097">
    <property type="term" value="F:reverse gyrase activity"/>
    <property type="evidence" value="ECO:0007669"/>
    <property type="project" value="UniProtKB-ARBA"/>
</dbReference>
<dbReference type="InterPro" id="IPR003602">
    <property type="entry name" value="Topo_IA_DNA-bd_dom"/>
</dbReference>
<evidence type="ECO:0000256" key="9">
    <source>
        <dbReference type="ARBA" id="ARBA00022840"/>
    </source>
</evidence>
<evidence type="ECO:0000259" key="20">
    <source>
        <dbReference type="PROSITE" id="PS51192"/>
    </source>
</evidence>
<dbReference type="Gene3D" id="2.60.510.20">
    <property type="match status" value="1"/>
</dbReference>
<dbReference type="InterPro" id="IPR040569">
    <property type="entry name" value="Znf_Rg"/>
</dbReference>
<evidence type="ECO:0000256" key="16">
    <source>
        <dbReference type="PROSITE-ProRule" id="PRU01380"/>
    </source>
</evidence>
<evidence type="ECO:0000313" key="24">
    <source>
        <dbReference type="Proteomes" id="UP000236173"/>
    </source>
</evidence>
<dbReference type="Gene3D" id="1.10.290.10">
    <property type="entry name" value="Topoisomerase I, domain 4"/>
    <property type="match status" value="1"/>
</dbReference>
<dbReference type="InterPro" id="IPR027417">
    <property type="entry name" value="P-loop_NTPase"/>
</dbReference>
<name>A0A2H5XDU1_9BACT</name>
<dbReference type="EMBL" id="BEHT01000025">
    <property type="protein sequence ID" value="GBC99349.1"/>
    <property type="molecule type" value="Genomic_DNA"/>
</dbReference>
<dbReference type="NCBIfam" id="TIGR01054">
    <property type="entry name" value="rgy"/>
    <property type="match status" value="1"/>
</dbReference>
<dbReference type="GO" id="GO:0005737">
    <property type="term" value="C:cytoplasm"/>
    <property type="evidence" value="ECO:0007669"/>
    <property type="project" value="UniProtKB-SubCell"/>
</dbReference>
<keyword evidence="11 17" id="KW-0799">Topoisomerase</keyword>
<evidence type="ECO:0000256" key="11">
    <source>
        <dbReference type="ARBA" id="ARBA00023029"/>
    </source>
</evidence>
<evidence type="ECO:0000256" key="13">
    <source>
        <dbReference type="ARBA" id="ARBA00023235"/>
    </source>
</evidence>
<comment type="catalytic activity">
    <reaction evidence="15 17">
        <text>ATP + H2O = ADP + phosphate + H(+)</text>
        <dbReference type="Rhea" id="RHEA:13065"/>
        <dbReference type="ChEBI" id="CHEBI:15377"/>
        <dbReference type="ChEBI" id="CHEBI:15378"/>
        <dbReference type="ChEBI" id="CHEBI:30616"/>
        <dbReference type="ChEBI" id="CHEBI:43474"/>
        <dbReference type="ChEBI" id="CHEBI:456216"/>
    </reaction>
</comment>
<evidence type="ECO:0000256" key="4">
    <source>
        <dbReference type="ARBA" id="ARBA00022490"/>
    </source>
</evidence>
<evidence type="ECO:0000259" key="21">
    <source>
        <dbReference type="PROSITE" id="PS52036"/>
    </source>
</evidence>
<dbReference type="SMART" id="SM00487">
    <property type="entry name" value="DEXDc"/>
    <property type="match status" value="1"/>
</dbReference>
<evidence type="ECO:0000259" key="19">
    <source>
        <dbReference type="PROSITE" id="PS50880"/>
    </source>
</evidence>
<keyword evidence="12 17" id="KW-0238">DNA-binding</keyword>
<dbReference type="CDD" id="cd03361">
    <property type="entry name" value="TOPRIM_TopoIA_RevGyr"/>
    <property type="match status" value="1"/>
</dbReference>
<feature type="domain" description="Helicase ATP-binding" evidence="20">
    <location>
        <begin position="93"/>
        <end position="308"/>
    </location>
</feature>
<evidence type="ECO:0000256" key="15">
    <source>
        <dbReference type="ARBA" id="ARBA00049360"/>
    </source>
</evidence>
<evidence type="ECO:0000256" key="3">
    <source>
        <dbReference type="ARBA" id="ARBA00011245"/>
    </source>
</evidence>
<dbReference type="PROSITE" id="PS51192">
    <property type="entry name" value="HELICASE_ATP_BIND_1"/>
    <property type="match status" value="1"/>
</dbReference>
<dbReference type="InterPro" id="IPR013826">
    <property type="entry name" value="Topo_IA_cen_sub3"/>
</dbReference>
<keyword evidence="13 17" id="KW-0413">Isomerase</keyword>
<dbReference type="SUPFAM" id="SSF56712">
    <property type="entry name" value="Prokaryotic type I DNA topoisomerase"/>
    <property type="match status" value="1"/>
</dbReference>
<evidence type="ECO:0000256" key="6">
    <source>
        <dbReference type="ARBA" id="ARBA00022741"/>
    </source>
</evidence>
<proteinExistence type="inferred from homology"/>
<dbReference type="Gene3D" id="3.40.50.300">
    <property type="entry name" value="P-loop containing nucleotide triphosphate hydrolases"/>
    <property type="match status" value="3"/>
</dbReference>
<dbReference type="InterPro" id="IPR003601">
    <property type="entry name" value="Topo_IA_2"/>
</dbReference>